<organism evidence="5 6">
    <name type="scientific">Pyrenophora seminiperda CCB06</name>
    <dbReference type="NCBI Taxonomy" id="1302712"/>
    <lineage>
        <taxon>Eukaryota</taxon>
        <taxon>Fungi</taxon>
        <taxon>Dikarya</taxon>
        <taxon>Ascomycota</taxon>
        <taxon>Pezizomycotina</taxon>
        <taxon>Dothideomycetes</taxon>
        <taxon>Pleosporomycetidae</taxon>
        <taxon>Pleosporales</taxon>
        <taxon>Pleosporineae</taxon>
        <taxon>Pleosporaceae</taxon>
        <taxon>Pyrenophora</taxon>
    </lineage>
</organism>
<dbReference type="GO" id="GO:0005524">
    <property type="term" value="F:ATP binding"/>
    <property type="evidence" value="ECO:0007669"/>
    <property type="project" value="InterPro"/>
</dbReference>
<evidence type="ECO:0000313" key="6">
    <source>
        <dbReference type="Proteomes" id="UP000265663"/>
    </source>
</evidence>
<name>A0A3M7M042_9PLEO</name>
<keyword evidence="1 4" id="KW-0808">Transferase</keyword>
<evidence type="ECO:0000256" key="1">
    <source>
        <dbReference type="ARBA" id="ARBA00022679"/>
    </source>
</evidence>
<dbReference type="OrthoDB" id="442176at2759"/>
<dbReference type="GO" id="GO:0006139">
    <property type="term" value="P:nucleobase-containing compound metabolic process"/>
    <property type="evidence" value="ECO:0007669"/>
    <property type="project" value="InterPro"/>
</dbReference>
<keyword evidence="3 4" id="KW-0418">Kinase</keyword>
<evidence type="ECO:0000256" key="3">
    <source>
        <dbReference type="ARBA" id="ARBA00022777"/>
    </source>
</evidence>
<comment type="similarity">
    <text evidence="4">Belongs to the adenylate kinase family.</text>
</comment>
<dbReference type="PROSITE" id="PS00113">
    <property type="entry name" value="ADENYLATE_KINASE"/>
    <property type="match status" value="1"/>
</dbReference>
<dbReference type="InterPro" id="IPR027417">
    <property type="entry name" value="P-loop_NTPase"/>
</dbReference>
<dbReference type="Gene3D" id="3.40.50.300">
    <property type="entry name" value="P-loop containing nucleotide triphosphate hydrolases"/>
    <property type="match status" value="1"/>
</dbReference>
<dbReference type="SUPFAM" id="SSF52540">
    <property type="entry name" value="P-loop containing nucleoside triphosphate hydrolases"/>
    <property type="match status" value="1"/>
</dbReference>
<evidence type="ECO:0000313" key="5">
    <source>
        <dbReference type="EMBL" id="RMZ67809.1"/>
    </source>
</evidence>
<dbReference type="Proteomes" id="UP000265663">
    <property type="component" value="Unassembled WGS sequence"/>
</dbReference>
<dbReference type="InterPro" id="IPR033690">
    <property type="entry name" value="Adenylat_kinase_CS"/>
</dbReference>
<keyword evidence="6" id="KW-1185">Reference proteome</keyword>
<evidence type="ECO:0000256" key="4">
    <source>
        <dbReference type="RuleBase" id="RU003330"/>
    </source>
</evidence>
<keyword evidence="2" id="KW-0547">Nucleotide-binding</keyword>
<evidence type="ECO:0000256" key="2">
    <source>
        <dbReference type="ARBA" id="ARBA00022741"/>
    </source>
</evidence>
<dbReference type="AlphaFoldDB" id="A0A3M7M042"/>
<proteinExistence type="inferred from homology"/>
<dbReference type="PANTHER" id="PTHR23359">
    <property type="entry name" value="NUCLEOTIDE KINASE"/>
    <property type="match status" value="1"/>
</dbReference>
<accession>A0A3M7M042</accession>
<dbReference type="PRINTS" id="PR00094">
    <property type="entry name" value="ADENYLTKNASE"/>
</dbReference>
<dbReference type="GO" id="GO:0019205">
    <property type="term" value="F:nucleobase-containing compound kinase activity"/>
    <property type="evidence" value="ECO:0007669"/>
    <property type="project" value="InterPro"/>
</dbReference>
<dbReference type="Pfam" id="PF00406">
    <property type="entry name" value="ADK"/>
    <property type="match status" value="1"/>
</dbReference>
<dbReference type="EMBL" id="KE747814">
    <property type="protein sequence ID" value="RMZ67809.1"/>
    <property type="molecule type" value="Genomic_DNA"/>
</dbReference>
<protein>
    <submittedName>
        <fullName evidence="5">Adenylate kinase</fullName>
    </submittedName>
</protein>
<gene>
    <name evidence="5" type="ORF">GMOD_00003840</name>
</gene>
<sequence length="198" mass="22572">MFSTYNLTHYSVGDNLRNWMHKNHSTPLAATIRDNLENQGFLTSQELNPFICRAIKSAISQKPAKSGILIDGFPRNLEQLNSGSVRPFAENLLISGASKVNAKPDVVIALRVSKQNAKVRYLARARDSNDSDEKFERRFTEYEVETVPVEDDYRRRGILIDVDMNGTKEENIRKIKKRLINSDAWQRIMVKEGANTDS</sequence>
<dbReference type="InterPro" id="IPR000850">
    <property type="entry name" value="Adenylat/UMP-CMP_kin"/>
</dbReference>
<reference evidence="5 6" key="1">
    <citation type="journal article" date="2014" name="PLoS ONE">
        <title>De novo Genome Assembly of the Fungal Plant Pathogen Pyrenophora semeniperda.</title>
        <authorList>
            <person name="Soliai M.M."/>
            <person name="Meyer S.E."/>
            <person name="Udall J.A."/>
            <person name="Elzinga D.E."/>
            <person name="Hermansen R.A."/>
            <person name="Bodily P.M."/>
            <person name="Hart A.A."/>
            <person name="Coleman C.E."/>
        </authorList>
    </citation>
    <scope>NUCLEOTIDE SEQUENCE [LARGE SCALE GENOMIC DNA]</scope>
    <source>
        <strain evidence="5 6">CCB06</strain>
        <tissue evidence="5">Mycelium</tissue>
    </source>
</reference>